<dbReference type="GO" id="GO:0005524">
    <property type="term" value="F:ATP binding"/>
    <property type="evidence" value="ECO:0007669"/>
    <property type="project" value="UniProtKB-KW"/>
</dbReference>
<evidence type="ECO:0000256" key="4">
    <source>
        <dbReference type="ARBA" id="ARBA00005150"/>
    </source>
</evidence>
<organism evidence="24 25">
    <name type="scientific">Bythopirellula polymerisocia</name>
    <dbReference type="NCBI Taxonomy" id="2528003"/>
    <lineage>
        <taxon>Bacteria</taxon>
        <taxon>Pseudomonadati</taxon>
        <taxon>Planctomycetota</taxon>
        <taxon>Planctomycetia</taxon>
        <taxon>Pirellulales</taxon>
        <taxon>Lacipirellulaceae</taxon>
        <taxon>Bythopirellula</taxon>
    </lineage>
</organism>
<evidence type="ECO:0000256" key="8">
    <source>
        <dbReference type="ARBA" id="ARBA00019357"/>
    </source>
</evidence>
<gene>
    <name evidence="24" type="ORF">Pla144_26920</name>
</gene>
<dbReference type="InterPro" id="IPR004101">
    <property type="entry name" value="Mur_ligase_C"/>
</dbReference>
<accession>A0A5C6CPG0</accession>
<evidence type="ECO:0000256" key="21">
    <source>
        <dbReference type="ARBA" id="ARBA00049161"/>
    </source>
</evidence>
<dbReference type="InterPro" id="IPR018109">
    <property type="entry name" value="Folylpolyglutamate_synth_CS"/>
</dbReference>
<dbReference type="EC" id="6.3.2.12" evidence="6"/>
<comment type="pathway">
    <text evidence="4">Cofactor biosynthesis; tetrahydrofolylpolyglutamate biosynthesis.</text>
</comment>
<comment type="cofactor">
    <cofactor evidence="1">
        <name>Mg(2+)</name>
        <dbReference type="ChEBI" id="CHEBI:18420"/>
    </cofactor>
</comment>
<evidence type="ECO:0000256" key="12">
    <source>
        <dbReference type="ARBA" id="ARBA00022840"/>
    </source>
</evidence>
<dbReference type="PANTHER" id="PTHR11136">
    <property type="entry name" value="FOLYLPOLYGLUTAMATE SYNTHASE-RELATED"/>
    <property type="match status" value="1"/>
</dbReference>
<dbReference type="PROSITE" id="PS01011">
    <property type="entry name" value="FOLYLPOLYGLU_SYNT_1"/>
    <property type="match status" value="1"/>
</dbReference>
<keyword evidence="12" id="KW-0067">ATP-binding</keyword>
<evidence type="ECO:0000256" key="3">
    <source>
        <dbReference type="ARBA" id="ARBA00004799"/>
    </source>
</evidence>
<evidence type="ECO:0000256" key="15">
    <source>
        <dbReference type="ARBA" id="ARBA00030048"/>
    </source>
</evidence>
<evidence type="ECO:0000256" key="14">
    <source>
        <dbReference type="ARBA" id="ARBA00022909"/>
    </source>
</evidence>
<dbReference type="GO" id="GO:0046656">
    <property type="term" value="P:folic acid biosynthetic process"/>
    <property type="evidence" value="ECO:0007669"/>
    <property type="project" value="UniProtKB-KW"/>
</dbReference>
<evidence type="ECO:0000256" key="7">
    <source>
        <dbReference type="ARBA" id="ARBA00013025"/>
    </source>
</evidence>
<dbReference type="Pfam" id="PF08245">
    <property type="entry name" value="Mur_ligase_M"/>
    <property type="match status" value="1"/>
</dbReference>
<dbReference type="Proteomes" id="UP000318437">
    <property type="component" value="Unassembled WGS sequence"/>
</dbReference>
<dbReference type="PANTHER" id="PTHR11136:SF0">
    <property type="entry name" value="DIHYDROFOLATE SYNTHETASE-RELATED"/>
    <property type="match status" value="1"/>
</dbReference>
<evidence type="ECO:0000256" key="11">
    <source>
        <dbReference type="ARBA" id="ARBA00022741"/>
    </source>
</evidence>
<comment type="catalytic activity">
    <reaction evidence="18">
        <text>(6S)-5,6,7,8-tetrahydrofolyl-(gamma-L-Glu)(n) + L-glutamate + ATP = (6S)-5,6,7,8-tetrahydrofolyl-(gamma-L-Glu)(n+1) + ADP + phosphate + H(+)</text>
        <dbReference type="Rhea" id="RHEA:10580"/>
        <dbReference type="Rhea" id="RHEA-COMP:14738"/>
        <dbReference type="Rhea" id="RHEA-COMP:14740"/>
        <dbReference type="ChEBI" id="CHEBI:15378"/>
        <dbReference type="ChEBI" id="CHEBI:29985"/>
        <dbReference type="ChEBI" id="CHEBI:30616"/>
        <dbReference type="ChEBI" id="CHEBI:43474"/>
        <dbReference type="ChEBI" id="CHEBI:141005"/>
        <dbReference type="ChEBI" id="CHEBI:456216"/>
        <dbReference type="EC" id="6.3.2.17"/>
    </reaction>
</comment>
<dbReference type="SUPFAM" id="SSF53244">
    <property type="entry name" value="MurD-like peptide ligases, peptide-binding domain"/>
    <property type="match status" value="1"/>
</dbReference>
<dbReference type="AlphaFoldDB" id="A0A5C6CPG0"/>
<feature type="domain" description="Mur ligase central" evidence="23">
    <location>
        <begin position="68"/>
        <end position="307"/>
    </location>
</feature>
<dbReference type="GO" id="GO:0008841">
    <property type="term" value="F:dihydrofolate synthase activity"/>
    <property type="evidence" value="ECO:0007669"/>
    <property type="project" value="UniProtKB-EC"/>
</dbReference>
<dbReference type="EMBL" id="SJPS01000004">
    <property type="protein sequence ID" value="TWU25487.1"/>
    <property type="molecule type" value="Genomic_DNA"/>
</dbReference>
<evidence type="ECO:0000313" key="25">
    <source>
        <dbReference type="Proteomes" id="UP000318437"/>
    </source>
</evidence>
<comment type="similarity">
    <text evidence="5">Belongs to the folylpolyglutamate synthase family.</text>
</comment>
<evidence type="ECO:0000256" key="19">
    <source>
        <dbReference type="ARBA" id="ARBA00047808"/>
    </source>
</evidence>
<dbReference type="RefSeq" id="WP_146451096.1">
    <property type="nucleotide sequence ID" value="NZ_SJPS01000004.1"/>
</dbReference>
<dbReference type="Gene3D" id="3.40.1190.10">
    <property type="entry name" value="Mur-like, catalytic domain"/>
    <property type="match status" value="1"/>
</dbReference>
<comment type="catalytic activity">
    <reaction evidence="21">
        <text>7,8-dihydropteroate + L-glutamate + ATP = 7,8-dihydrofolate + ADP + phosphate + H(+)</text>
        <dbReference type="Rhea" id="RHEA:23584"/>
        <dbReference type="ChEBI" id="CHEBI:15378"/>
        <dbReference type="ChEBI" id="CHEBI:17839"/>
        <dbReference type="ChEBI" id="CHEBI:29985"/>
        <dbReference type="ChEBI" id="CHEBI:30616"/>
        <dbReference type="ChEBI" id="CHEBI:43474"/>
        <dbReference type="ChEBI" id="CHEBI:57451"/>
        <dbReference type="ChEBI" id="CHEBI:456216"/>
        <dbReference type="EC" id="6.3.2.12"/>
    </reaction>
</comment>
<keyword evidence="14" id="KW-0289">Folate biosynthesis</keyword>
<proteinExistence type="inferred from homology"/>
<dbReference type="Gene3D" id="3.90.190.20">
    <property type="entry name" value="Mur ligase, C-terminal domain"/>
    <property type="match status" value="1"/>
</dbReference>
<comment type="pathway">
    <text evidence="3">Cofactor biosynthesis; tetrahydrofolate biosynthesis; 7,8-dihydrofolate from 2-amino-4-hydroxy-6-hydroxymethyl-7,8-dihydropteridine diphosphate and 4-aminobenzoate: step 2/2.</text>
</comment>
<evidence type="ECO:0000256" key="2">
    <source>
        <dbReference type="ARBA" id="ARBA00002714"/>
    </source>
</evidence>
<comment type="catalytic activity">
    <reaction evidence="20">
        <text>(6R)-5,10-methylenetetrahydrofolyl-(gamma-L-Glu)(n) + L-glutamate + ATP = (6R)-5,10-methylenetetrahydrofolyl-(gamma-L-Glu)(n+1) + ADP + phosphate + H(+)</text>
        <dbReference type="Rhea" id="RHEA:51912"/>
        <dbReference type="Rhea" id="RHEA-COMP:13257"/>
        <dbReference type="Rhea" id="RHEA-COMP:13258"/>
        <dbReference type="ChEBI" id="CHEBI:15378"/>
        <dbReference type="ChEBI" id="CHEBI:29985"/>
        <dbReference type="ChEBI" id="CHEBI:30616"/>
        <dbReference type="ChEBI" id="CHEBI:43474"/>
        <dbReference type="ChEBI" id="CHEBI:136572"/>
        <dbReference type="ChEBI" id="CHEBI:456216"/>
        <dbReference type="EC" id="6.3.2.17"/>
    </reaction>
</comment>
<evidence type="ECO:0000259" key="23">
    <source>
        <dbReference type="Pfam" id="PF08245"/>
    </source>
</evidence>
<evidence type="ECO:0000313" key="24">
    <source>
        <dbReference type="EMBL" id="TWU25487.1"/>
    </source>
</evidence>
<dbReference type="SUPFAM" id="SSF53623">
    <property type="entry name" value="MurD-like peptide ligases, catalytic domain"/>
    <property type="match status" value="1"/>
</dbReference>
<name>A0A5C6CPG0_9BACT</name>
<evidence type="ECO:0000256" key="9">
    <source>
        <dbReference type="ARBA" id="ARBA00022598"/>
    </source>
</evidence>
<dbReference type="GO" id="GO:0005737">
    <property type="term" value="C:cytoplasm"/>
    <property type="evidence" value="ECO:0007669"/>
    <property type="project" value="TreeGrafter"/>
</dbReference>
<dbReference type="GO" id="GO:0046872">
    <property type="term" value="F:metal ion binding"/>
    <property type="evidence" value="ECO:0007669"/>
    <property type="project" value="UniProtKB-KW"/>
</dbReference>
<evidence type="ECO:0000256" key="10">
    <source>
        <dbReference type="ARBA" id="ARBA00022723"/>
    </source>
</evidence>
<dbReference type="InterPro" id="IPR036565">
    <property type="entry name" value="Mur-like_cat_sf"/>
</dbReference>
<keyword evidence="9 24" id="KW-0436">Ligase</keyword>
<evidence type="ECO:0000256" key="6">
    <source>
        <dbReference type="ARBA" id="ARBA00013023"/>
    </source>
</evidence>
<dbReference type="InterPro" id="IPR001645">
    <property type="entry name" value="Folylpolyglutamate_synth"/>
</dbReference>
<comment type="caution">
    <text evidence="24">The sequence shown here is derived from an EMBL/GenBank/DDBJ whole genome shotgun (WGS) entry which is preliminary data.</text>
</comment>
<comment type="catalytic activity">
    <reaction evidence="19">
        <text>10-formyltetrahydrofolyl-(gamma-L-Glu)(n) + L-glutamate + ATP = 10-formyltetrahydrofolyl-(gamma-L-Glu)(n+1) + ADP + phosphate + H(+)</text>
        <dbReference type="Rhea" id="RHEA:51904"/>
        <dbReference type="Rhea" id="RHEA-COMP:13088"/>
        <dbReference type="Rhea" id="RHEA-COMP:14300"/>
        <dbReference type="ChEBI" id="CHEBI:15378"/>
        <dbReference type="ChEBI" id="CHEBI:29985"/>
        <dbReference type="ChEBI" id="CHEBI:30616"/>
        <dbReference type="ChEBI" id="CHEBI:43474"/>
        <dbReference type="ChEBI" id="CHEBI:134413"/>
        <dbReference type="ChEBI" id="CHEBI:456216"/>
        <dbReference type="EC" id="6.3.2.17"/>
    </reaction>
</comment>
<dbReference type="PIRSF" id="PIRSF001563">
    <property type="entry name" value="Folylpolyglu_synth"/>
    <property type="match status" value="1"/>
</dbReference>
<evidence type="ECO:0000256" key="20">
    <source>
        <dbReference type="ARBA" id="ARBA00049035"/>
    </source>
</evidence>
<keyword evidence="10" id="KW-0479">Metal-binding</keyword>
<dbReference type="FunFam" id="3.40.1190.10:FF:000011">
    <property type="entry name" value="Folylpolyglutamate synthase/dihydrofolate synthase"/>
    <property type="match status" value="1"/>
</dbReference>
<comment type="function">
    <text evidence="2">Functions in two distinct reactions of the de novo folate biosynthetic pathway. Catalyzes the addition of a glutamate residue to dihydropteroate (7,8-dihydropteroate or H2Pte) to form dihydrofolate (7,8-dihydrofolate monoglutamate or H2Pte-Glu). Also catalyzes successive additions of L-glutamate to tetrahydrofolate or 10-formyltetrahydrofolate or 5,10-methylenetetrahydrofolate, leading to folylpolyglutamate derivatives.</text>
</comment>
<dbReference type="EC" id="6.3.2.17" evidence="7"/>
<keyword evidence="13" id="KW-0460">Magnesium</keyword>
<evidence type="ECO:0000256" key="18">
    <source>
        <dbReference type="ARBA" id="ARBA00047493"/>
    </source>
</evidence>
<evidence type="ECO:0000259" key="22">
    <source>
        <dbReference type="Pfam" id="PF02875"/>
    </source>
</evidence>
<evidence type="ECO:0000256" key="13">
    <source>
        <dbReference type="ARBA" id="ARBA00022842"/>
    </source>
</evidence>
<feature type="domain" description="Mur ligase C-terminal" evidence="22">
    <location>
        <begin position="334"/>
        <end position="462"/>
    </location>
</feature>
<reference evidence="24 25" key="1">
    <citation type="submission" date="2019-02" db="EMBL/GenBank/DDBJ databases">
        <title>Deep-cultivation of Planctomycetes and their phenomic and genomic characterization uncovers novel biology.</title>
        <authorList>
            <person name="Wiegand S."/>
            <person name="Jogler M."/>
            <person name="Boedeker C."/>
            <person name="Pinto D."/>
            <person name="Vollmers J."/>
            <person name="Rivas-Marin E."/>
            <person name="Kohn T."/>
            <person name="Peeters S.H."/>
            <person name="Heuer A."/>
            <person name="Rast P."/>
            <person name="Oberbeckmann S."/>
            <person name="Bunk B."/>
            <person name="Jeske O."/>
            <person name="Meyerdierks A."/>
            <person name="Storesund J.E."/>
            <person name="Kallscheuer N."/>
            <person name="Luecker S."/>
            <person name="Lage O.M."/>
            <person name="Pohl T."/>
            <person name="Merkel B.J."/>
            <person name="Hornburger P."/>
            <person name="Mueller R.-W."/>
            <person name="Bruemmer F."/>
            <person name="Labrenz M."/>
            <person name="Spormann A.M."/>
            <person name="Op Den Camp H."/>
            <person name="Overmann J."/>
            <person name="Amann R."/>
            <person name="Jetten M.S.M."/>
            <person name="Mascher T."/>
            <person name="Medema M.H."/>
            <person name="Devos D.P."/>
            <person name="Kaster A.-K."/>
            <person name="Ovreas L."/>
            <person name="Rohde M."/>
            <person name="Galperin M.Y."/>
            <person name="Jogler C."/>
        </authorList>
    </citation>
    <scope>NUCLEOTIDE SEQUENCE [LARGE SCALE GENOMIC DNA]</scope>
    <source>
        <strain evidence="24 25">Pla144</strain>
    </source>
</reference>
<dbReference type="OrthoDB" id="9809356at2"/>
<evidence type="ECO:0000256" key="16">
    <source>
        <dbReference type="ARBA" id="ARBA00030592"/>
    </source>
</evidence>
<protein>
    <recommendedName>
        <fullName evidence="8">Dihydrofolate synthase/folylpolyglutamate synthase</fullName>
        <ecNumber evidence="6">6.3.2.12</ecNumber>
        <ecNumber evidence="7">6.3.2.17</ecNumber>
    </recommendedName>
    <alternativeName>
        <fullName evidence="17">Folylpoly-gamma-glutamate synthetase-dihydrofolate synthetase</fullName>
    </alternativeName>
    <alternativeName>
        <fullName evidence="15">Folylpolyglutamate synthetase</fullName>
    </alternativeName>
    <alternativeName>
        <fullName evidence="16">Tetrahydrofolylpolyglutamate synthase</fullName>
    </alternativeName>
</protein>
<dbReference type="NCBIfam" id="TIGR01499">
    <property type="entry name" value="folC"/>
    <property type="match status" value="1"/>
</dbReference>
<dbReference type="InterPro" id="IPR036615">
    <property type="entry name" value="Mur_ligase_C_dom_sf"/>
</dbReference>
<keyword evidence="11" id="KW-0547">Nucleotide-binding</keyword>
<evidence type="ECO:0000256" key="1">
    <source>
        <dbReference type="ARBA" id="ARBA00001946"/>
    </source>
</evidence>
<evidence type="ECO:0000256" key="17">
    <source>
        <dbReference type="ARBA" id="ARBA00032510"/>
    </source>
</evidence>
<sequence>MTLLPTDAEITDQPPSLRERASEFLLGRINYERAANLPYNKRHMKLDRMRQLLTRLGNPDAGMPIVHVAGTKGKGSTSTMVAGILQAAGYKTGLFSSPHLEAIEERFQVNAVPCPGEQLFALVEKLRPIVEEMDREAAAEGSLGLTYFELATAIALMHFSEEKVDIAVLEVGLGGRLDSTNVCQPAVTVITSISLDHTKQLGSTVEEIAAEKAGIIKPGVPVLCGPMEPGPRQVIAEIARQHGSRMIEAGRDFQFTYHPPYKFDKHDRLGSLDFEGDLGSEDVSLTDIPLRMLGTHQAANAALAIATVAQLRKQGWRISSDAICQTFTELTLPGRIELIRRRPAVVLDVAHNVAAVEALVEVLATSFSCTHRTLVLAATRDKDVSGIVRVLVPHFDRVIVTQYQDNPRAVATEKLGKIVQAELVRQKLVDRTVIECPMPVDAWQLARKGARVDQLVCITGSFFVVAELRSVLRADA</sequence>
<dbReference type="InterPro" id="IPR013221">
    <property type="entry name" value="Mur_ligase_cen"/>
</dbReference>
<keyword evidence="25" id="KW-1185">Reference proteome</keyword>
<dbReference type="GO" id="GO:0004326">
    <property type="term" value="F:tetrahydrofolylpolyglutamate synthase activity"/>
    <property type="evidence" value="ECO:0007669"/>
    <property type="project" value="UniProtKB-EC"/>
</dbReference>
<dbReference type="Pfam" id="PF02875">
    <property type="entry name" value="Mur_ligase_C"/>
    <property type="match status" value="1"/>
</dbReference>
<evidence type="ECO:0000256" key="5">
    <source>
        <dbReference type="ARBA" id="ARBA00008276"/>
    </source>
</evidence>